<sequence length="135" mass="15770">MDFIDRVKDKINTISDLPIPLRKGYLSGNESLVVYPLPGGQVLKEYYDGIKDEQLNYEIAMKSQDGSKIEQVLWLISDYLEQIEDIHSLNESFEFSRLTITSKPFINEADEQGWFVFLLDFQVKLTTFKEEQQHD</sequence>
<dbReference type="InterPro" id="IPR024411">
    <property type="entry name" value="Tail_terminator_phage"/>
</dbReference>
<dbReference type="RefSeq" id="WP_010738477.1">
    <property type="nucleotide sequence ID" value="NZ_CABEEP010000001.1"/>
</dbReference>
<gene>
    <name evidence="1" type="ORF">NCTC12204_00430</name>
</gene>
<protein>
    <submittedName>
        <fullName evidence="1">Phage protein</fullName>
    </submittedName>
</protein>
<proteinExistence type="predicted"/>
<comment type="caution">
    <text evidence="1">The sequence shown here is derived from an EMBL/GenBank/DDBJ whole genome shotgun (WGS) entry which is preliminary data.</text>
</comment>
<dbReference type="EMBL" id="CABEEP010000001">
    <property type="protein sequence ID" value="VTQ59616.1"/>
    <property type="molecule type" value="Genomic_DNA"/>
</dbReference>
<evidence type="ECO:0000313" key="1">
    <source>
        <dbReference type="EMBL" id="VTQ59616.1"/>
    </source>
</evidence>
<organism evidence="1 2">
    <name type="scientific">Enterococcus hirae</name>
    <dbReference type="NCBI Taxonomy" id="1354"/>
    <lineage>
        <taxon>Bacteria</taxon>
        <taxon>Bacillati</taxon>
        <taxon>Bacillota</taxon>
        <taxon>Bacilli</taxon>
        <taxon>Lactobacillales</taxon>
        <taxon>Enterococcaceae</taxon>
        <taxon>Enterococcus</taxon>
    </lineage>
</organism>
<name>A0A7Z9DHK7_ENTHR</name>
<reference evidence="1 2" key="1">
    <citation type="submission" date="2019-05" db="EMBL/GenBank/DDBJ databases">
        <authorList>
            <consortium name="Pathogen Informatics"/>
        </authorList>
    </citation>
    <scope>NUCLEOTIDE SEQUENCE [LARGE SCALE GENOMIC DNA]</scope>
    <source>
        <strain evidence="1 2">NCTC12204</strain>
    </source>
</reference>
<dbReference type="Proteomes" id="UP000352698">
    <property type="component" value="Unassembled WGS sequence"/>
</dbReference>
<evidence type="ECO:0000313" key="2">
    <source>
        <dbReference type="Proteomes" id="UP000352698"/>
    </source>
</evidence>
<accession>A0A7Z9DHK7</accession>
<dbReference type="Pfam" id="PF12691">
    <property type="entry name" value="Phage_tail_terminator_6"/>
    <property type="match status" value="1"/>
</dbReference>
<dbReference type="AlphaFoldDB" id="A0A7Z9DHK7"/>